<dbReference type="EMBL" id="CP010897">
    <property type="protein sequence ID" value="AJP57883.1"/>
    <property type="molecule type" value="Genomic_DNA"/>
</dbReference>
<sequence>MESLTNLLDAKGTPLDRQRFKWKGKDANNILQGYADIVPGRPTRVEHRAPQDDIRANCSSNTSSVIRRKFL</sequence>
<protein>
    <recommendedName>
        <fullName evidence="3">DUF262 domain-containing protein</fullName>
    </recommendedName>
</protein>
<evidence type="ECO:0008006" key="3">
    <source>
        <dbReference type="Google" id="ProtNLM"/>
    </source>
</evidence>
<name>A0ABM5SZ49_9BURK</name>
<reference evidence="2" key="1">
    <citation type="submission" date="2015-02" db="EMBL/GenBank/DDBJ databases">
        <title>Complete Genome Sequencing of Pandoraea vervacti NS15 sp. nov.</title>
        <authorList>
            <person name="Chan K.-G."/>
        </authorList>
    </citation>
    <scope>NUCLEOTIDE SEQUENCE [LARGE SCALE GENOMIC DNA]</scope>
    <source>
        <strain evidence="2">NS15</strain>
    </source>
</reference>
<accession>A0ABM5SZ49</accession>
<keyword evidence="2" id="KW-1185">Reference proteome</keyword>
<dbReference type="Proteomes" id="UP000035085">
    <property type="component" value="Chromosome"/>
</dbReference>
<organism evidence="1 2">
    <name type="scientific">Pandoraea vervacti</name>
    <dbReference type="NCBI Taxonomy" id="656178"/>
    <lineage>
        <taxon>Bacteria</taxon>
        <taxon>Pseudomonadati</taxon>
        <taxon>Pseudomonadota</taxon>
        <taxon>Betaproteobacteria</taxon>
        <taxon>Burkholderiales</taxon>
        <taxon>Burkholderiaceae</taxon>
        <taxon>Pandoraea</taxon>
    </lineage>
</organism>
<proteinExistence type="predicted"/>
<dbReference type="RefSeq" id="WP_044456120.1">
    <property type="nucleotide sequence ID" value="NZ_CP010897.2"/>
</dbReference>
<evidence type="ECO:0000313" key="2">
    <source>
        <dbReference type="Proteomes" id="UP000035085"/>
    </source>
</evidence>
<gene>
    <name evidence="1" type="ORF">UC34_14685</name>
</gene>
<evidence type="ECO:0000313" key="1">
    <source>
        <dbReference type="EMBL" id="AJP57883.1"/>
    </source>
</evidence>